<dbReference type="GeneID" id="75917449"/>
<feature type="region of interest" description="Disordered" evidence="1">
    <location>
        <begin position="52"/>
        <end position="76"/>
    </location>
</feature>
<keyword evidence="3" id="KW-1185">Reference proteome</keyword>
<accession>A0AAD5E2M6</accession>
<dbReference type="Proteomes" id="UP001206595">
    <property type="component" value="Unassembled WGS sequence"/>
</dbReference>
<reference evidence="2" key="1">
    <citation type="submission" date="2021-06" db="EMBL/GenBank/DDBJ databases">
        <authorList>
            <consortium name="DOE Joint Genome Institute"/>
            <person name="Mondo S.J."/>
            <person name="Amses K.R."/>
            <person name="Simmons D.R."/>
            <person name="Longcore J.E."/>
            <person name="Seto K."/>
            <person name="Alves G.H."/>
            <person name="Bonds A.E."/>
            <person name="Quandt C.A."/>
            <person name="Davis W.J."/>
            <person name="Chang Y."/>
            <person name="Letcher P.M."/>
            <person name="Powell M.J."/>
            <person name="Kuo A."/>
            <person name="Labutti K."/>
            <person name="Pangilinan J."/>
            <person name="Andreopoulos W."/>
            <person name="Tritt A."/>
            <person name="Riley R."/>
            <person name="Hundley H."/>
            <person name="Johnson J."/>
            <person name="Lipzen A."/>
            <person name="Barry K."/>
            <person name="Berbee M.L."/>
            <person name="Buchler N.E."/>
            <person name="Grigoriev I.V."/>
            <person name="Spatafora J.W."/>
            <person name="Stajich J.E."/>
            <person name="James T.Y."/>
        </authorList>
    </citation>
    <scope>NUCLEOTIDE SEQUENCE</scope>
    <source>
        <strain evidence="2">AG</strain>
    </source>
</reference>
<protein>
    <submittedName>
        <fullName evidence="2">Uncharacterized protein</fullName>
    </submittedName>
</protein>
<dbReference type="AlphaFoldDB" id="A0AAD5E2M6"/>
<gene>
    <name evidence="2" type="ORF">K450DRAFT_260110</name>
</gene>
<evidence type="ECO:0000313" key="2">
    <source>
        <dbReference type="EMBL" id="KAI8575767.1"/>
    </source>
</evidence>
<reference evidence="2" key="2">
    <citation type="journal article" date="2022" name="Proc. Natl. Acad. Sci. U.S.A.">
        <title>Diploid-dominant life cycles characterize the early evolution of Fungi.</title>
        <authorList>
            <person name="Amses K.R."/>
            <person name="Simmons D.R."/>
            <person name="Longcore J.E."/>
            <person name="Mondo S.J."/>
            <person name="Seto K."/>
            <person name="Jeronimo G.H."/>
            <person name="Bonds A.E."/>
            <person name="Quandt C.A."/>
            <person name="Davis W.J."/>
            <person name="Chang Y."/>
            <person name="Federici B.A."/>
            <person name="Kuo A."/>
            <person name="LaButti K."/>
            <person name="Pangilinan J."/>
            <person name="Andreopoulos W."/>
            <person name="Tritt A."/>
            <person name="Riley R."/>
            <person name="Hundley H."/>
            <person name="Johnson J."/>
            <person name="Lipzen A."/>
            <person name="Barry K."/>
            <person name="Lang B.F."/>
            <person name="Cuomo C.A."/>
            <person name="Buchler N.E."/>
            <person name="Grigoriev I.V."/>
            <person name="Spatafora J.W."/>
            <person name="Stajich J.E."/>
            <person name="James T.Y."/>
        </authorList>
    </citation>
    <scope>NUCLEOTIDE SEQUENCE</scope>
    <source>
        <strain evidence="2">AG</strain>
    </source>
</reference>
<evidence type="ECO:0000313" key="3">
    <source>
        <dbReference type="Proteomes" id="UP001206595"/>
    </source>
</evidence>
<dbReference type="EMBL" id="MU620970">
    <property type="protein sequence ID" value="KAI8575767.1"/>
    <property type="molecule type" value="Genomic_DNA"/>
</dbReference>
<evidence type="ECO:0000256" key="1">
    <source>
        <dbReference type="SAM" id="MobiDB-lite"/>
    </source>
</evidence>
<name>A0AAD5E2M6_UMBRA</name>
<sequence length="76" mass="8419">MLSWFTSCIAISPQSAVAPEKAPPVPTMAEPYPEVQRPSTLYMLNRQSSLVRNSVIPPPPSHNRVSKRPLHLMPNA</sequence>
<organism evidence="2 3">
    <name type="scientific">Umbelopsis ramanniana AG</name>
    <dbReference type="NCBI Taxonomy" id="1314678"/>
    <lineage>
        <taxon>Eukaryota</taxon>
        <taxon>Fungi</taxon>
        <taxon>Fungi incertae sedis</taxon>
        <taxon>Mucoromycota</taxon>
        <taxon>Mucoromycotina</taxon>
        <taxon>Umbelopsidomycetes</taxon>
        <taxon>Umbelopsidales</taxon>
        <taxon>Umbelopsidaceae</taxon>
        <taxon>Umbelopsis</taxon>
    </lineage>
</organism>
<proteinExistence type="predicted"/>
<dbReference type="RefSeq" id="XP_051440771.1">
    <property type="nucleotide sequence ID" value="XM_051592106.1"/>
</dbReference>
<comment type="caution">
    <text evidence="2">The sequence shown here is derived from an EMBL/GenBank/DDBJ whole genome shotgun (WGS) entry which is preliminary data.</text>
</comment>